<evidence type="ECO:0000313" key="2">
    <source>
        <dbReference type="EMBL" id="MFC0475513.1"/>
    </source>
</evidence>
<name>A0ABV6KUD7_9BACI</name>
<keyword evidence="1" id="KW-0812">Transmembrane</keyword>
<evidence type="ECO:0000313" key="3">
    <source>
        <dbReference type="Proteomes" id="UP001589738"/>
    </source>
</evidence>
<dbReference type="RefSeq" id="WP_160547587.1">
    <property type="nucleotide sequence ID" value="NZ_JBHLUU010000027.1"/>
</dbReference>
<dbReference type="Pfam" id="PF13789">
    <property type="entry name" value="DUF4181"/>
    <property type="match status" value="1"/>
</dbReference>
<dbReference type="InterPro" id="IPR025441">
    <property type="entry name" value="DUF4181"/>
</dbReference>
<dbReference type="EMBL" id="JBHLUU010000027">
    <property type="protein sequence ID" value="MFC0475513.1"/>
    <property type="molecule type" value="Genomic_DNA"/>
</dbReference>
<accession>A0ABV6KUD7</accession>
<reference evidence="2 3" key="1">
    <citation type="submission" date="2024-09" db="EMBL/GenBank/DDBJ databases">
        <authorList>
            <person name="Sun Q."/>
            <person name="Mori K."/>
        </authorList>
    </citation>
    <scope>NUCLEOTIDE SEQUENCE [LARGE SCALE GENOMIC DNA]</scope>
    <source>
        <strain evidence="2 3">CGMCC 1.9126</strain>
    </source>
</reference>
<feature type="transmembrane region" description="Helical" evidence="1">
    <location>
        <begin position="92"/>
        <end position="112"/>
    </location>
</feature>
<keyword evidence="1" id="KW-0472">Membrane</keyword>
<dbReference type="Proteomes" id="UP001589738">
    <property type="component" value="Unassembled WGS sequence"/>
</dbReference>
<organism evidence="2 3">
    <name type="scientific">Robertmurraya beringensis</name>
    <dbReference type="NCBI Taxonomy" id="641660"/>
    <lineage>
        <taxon>Bacteria</taxon>
        <taxon>Bacillati</taxon>
        <taxon>Bacillota</taxon>
        <taxon>Bacilli</taxon>
        <taxon>Bacillales</taxon>
        <taxon>Bacillaceae</taxon>
        <taxon>Robertmurraya</taxon>
    </lineage>
</organism>
<sequence length="117" mass="14146">MKILGLFALFFLYDWILNRYLRKKLQIEKTPWGIYKPLNNTQKWLERALLTVHLILLLIIDDIFLLTILFFALLNSLRAFMEWKYEKEKKTFVLTLLAVFNILLYATIFLIFRDTIV</sequence>
<proteinExistence type="predicted"/>
<protein>
    <submittedName>
        <fullName evidence="2">DUF4181 domain-containing protein</fullName>
    </submittedName>
</protein>
<comment type="caution">
    <text evidence="2">The sequence shown here is derived from an EMBL/GenBank/DDBJ whole genome shotgun (WGS) entry which is preliminary data.</text>
</comment>
<keyword evidence="1" id="KW-1133">Transmembrane helix</keyword>
<keyword evidence="3" id="KW-1185">Reference proteome</keyword>
<evidence type="ECO:0000256" key="1">
    <source>
        <dbReference type="SAM" id="Phobius"/>
    </source>
</evidence>
<gene>
    <name evidence="2" type="ORF">ACFFHF_09650</name>
</gene>
<feature type="transmembrane region" description="Helical" evidence="1">
    <location>
        <begin position="48"/>
        <end position="71"/>
    </location>
</feature>